<dbReference type="Proteomes" id="UP000289200">
    <property type="component" value="Unassembled WGS sequence"/>
</dbReference>
<evidence type="ECO:0000259" key="5">
    <source>
        <dbReference type="PROSITE" id="PS50885"/>
    </source>
</evidence>
<feature type="transmembrane region" description="Helical" evidence="2">
    <location>
        <begin position="20"/>
        <end position="39"/>
    </location>
</feature>
<dbReference type="NCBIfam" id="TIGR00254">
    <property type="entry name" value="GGDEF"/>
    <property type="match status" value="1"/>
</dbReference>
<feature type="domain" description="PAS" evidence="3">
    <location>
        <begin position="378"/>
        <end position="414"/>
    </location>
</feature>
<dbReference type="InterPro" id="IPR001633">
    <property type="entry name" value="EAL_dom"/>
</dbReference>
<dbReference type="Pfam" id="PF12860">
    <property type="entry name" value="PAS_7"/>
    <property type="match status" value="1"/>
</dbReference>
<dbReference type="PANTHER" id="PTHR44757:SF2">
    <property type="entry name" value="BIOFILM ARCHITECTURE MAINTENANCE PROTEIN MBAA"/>
    <property type="match status" value="1"/>
</dbReference>
<dbReference type="InterPro" id="IPR000160">
    <property type="entry name" value="GGDEF_dom"/>
</dbReference>
<dbReference type="InterPro" id="IPR052155">
    <property type="entry name" value="Biofilm_reg_signaling"/>
</dbReference>
<evidence type="ECO:0000313" key="8">
    <source>
        <dbReference type="Proteomes" id="UP000289200"/>
    </source>
</evidence>
<dbReference type="GO" id="GO:0003824">
    <property type="term" value="F:catalytic activity"/>
    <property type="evidence" value="ECO:0007669"/>
    <property type="project" value="UniProtKB-ARBA"/>
</dbReference>
<dbReference type="Gene3D" id="3.30.70.270">
    <property type="match status" value="1"/>
</dbReference>
<dbReference type="Gene3D" id="3.30.450.20">
    <property type="entry name" value="PAS domain"/>
    <property type="match status" value="4"/>
</dbReference>
<keyword evidence="1" id="KW-0175">Coiled coil</keyword>
<dbReference type="PROSITE" id="PS50112">
    <property type="entry name" value="PAS"/>
    <property type="match status" value="2"/>
</dbReference>
<dbReference type="InterPro" id="IPR035919">
    <property type="entry name" value="EAL_sf"/>
</dbReference>
<feature type="transmembrane region" description="Helical" evidence="2">
    <location>
        <begin position="287"/>
        <end position="306"/>
    </location>
</feature>
<accession>A0A447CPT3</accession>
<dbReference type="InterPro" id="IPR043128">
    <property type="entry name" value="Rev_trsase/Diguanyl_cyclase"/>
</dbReference>
<keyword evidence="2" id="KW-0472">Membrane</keyword>
<dbReference type="CDD" id="cd01948">
    <property type="entry name" value="EAL"/>
    <property type="match status" value="1"/>
</dbReference>
<name>A0A447CPT3_9BRAD</name>
<dbReference type="SMART" id="SM00267">
    <property type="entry name" value="GGDEF"/>
    <property type="match status" value="1"/>
</dbReference>
<evidence type="ECO:0000256" key="2">
    <source>
        <dbReference type="SAM" id="Phobius"/>
    </source>
</evidence>
<sequence length="1050" mass="115386">MVDSARPRARAFSGIRARLLGLILVAVLPLIAAMGVALYRDRANEIDAAGRRVEELAHRVAVRYREVVLEAQTLVEIAAFVPEVTNGSAETCRRFLADTVRNRPLADGLSVLDAEGRMVCTTLTGALGIDFSDRTYFRTAKAERRLVTSDFLISRVNREPISVVILPLVDDKGRVTRLISMSLKLDWFTQLAAAVAPAADATFWLAAADGTVMARIPQPAAAATAGGTPDRLPAALRAGQGWMEAEGSDGTPRLYGVLELTDTGSRVAVGIDRAHALAHVDARIGRALLIVAVALLVAIMMGLAMARRIADPLTALTAGAEAARRSSATSLPVVGGYAEIDSLSRSLAALLGEARQREEALVTARREAEQASEEARAAHARLREAIEAVPVGLAFFDADDRFVLWNKLYEELYGGHPMPIQVGDRLEDRLRARIERGLVADAHGREGTWLAERMAKFRAHAGSHEQQLFGDRWLRVEERRTSDGGSIGIRIDITELKRSEQSFRLLFDANPVPMWVFDRETLRFLAVNDAAIKHYGYSREQFLAMTLLDIRDPVDHHDVSIAARSEHASRGERVWRHRRADGSEILIQAYTRVLTHEGRPAKLGALIDITQRWHDEARIRHLAHYDGLTELANRTLFRARLEQALRRGRSVDDGIALICLDLDGFKDVNDTLGHPIGDELLKRIGLRLRQCVRPQDTAARIGGDEFAVVQDGIASKEDARRLAEHLIAAISAPYVIDSHEITVTPSVGIATTLDDAGGVDELLNHADMALYRAKTRGRRSHCFFAPEMDAELKARRTLETQLRIAFEKGQFEVHYQPWVDLADNRISGFEALLRWTHPERGAVSPAEFIPIAEATGLIVPLGDWVLRRACEDAARWPQPIKLAVNLSPVQFRSGDIVESVRAVMLRSGLDPARIELEITETVLLEDNASNLATLHALRRLGVRIAMDDFGTGYSSLGYLRRFPFDKIKIDRSFVSELPGNPDCLTITRGVADLAAGLGMTTIAEGVETTGQQDILRAIGCTHGQGYLFGRAMTATAAADRLAGDRRIAAA</sequence>
<dbReference type="Gene3D" id="3.20.20.450">
    <property type="entry name" value="EAL domain"/>
    <property type="match status" value="1"/>
</dbReference>
<dbReference type="Gene3D" id="6.10.340.10">
    <property type="match status" value="1"/>
</dbReference>
<dbReference type="InterPro" id="IPR000014">
    <property type="entry name" value="PAS"/>
</dbReference>
<comment type="caution">
    <text evidence="7">The sequence shown here is derived from an EMBL/GenBank/DDBJ whole genome shotgun (WGS) entry which is preliminary data.</text>
</comment>
<dbReference type="InterPro" id="IPR035965">
    <property type="entry name" value="PAS-like_dom_sf"/>
</dbReference>
<feature type="coiled-coil region" evidence="1">
    <location>
        <begin position="354"/>
        <end position="388"/>
    </location>
</feature>
<proteinExistence type="predicted"/>
<evidence type="ECO:0000313" key="7">
    <source>
        <dbReference type="EMBL" id="VCU07161.1"/>
    </source>
</evidence>
<dbReference type="PROSITE" id="PS50883">
    <property type="entry name" value="EAL"/>
    <property type="match status" value="1"/>
</dbReference>
<dbReference type="Pfam" id="PF13188">
    <property type="entry name" value="PAS_8"/>
    <property type="match status" value="1"/>
</dbReference>
<dbReference type="Pfam" id="PF00563">
    <property type="entry name" value="EAL"/>
    <property type="match status" value="1"/>
</dbReference>
<dbReference type="OrthoDB" id="9814202at2"/>
<dbReference type="PANTHER" id="PTHR44757">
    <property type="entry name" value="DIGUANYLATE CYCLASE DGCP"/>
    <property type="match status" value="1"/>
</dbReference>
<dbReference type="SMART" id="SM00091">
    <property type="entry name" value="PAS"/>
    <property type="match status" value="2"/>
</dbReference>
<dbReference type="PROSITE" id="PS50885">
    <property type="entry name" value="HAMP"/>
    <property type="match status" value="1"/>
</dbReference>
<evidence type="ECO:0000259" key="4">
    <source>
        <dbReference type="PROSITE" id="PS50883"/>
    </source>
</evidence>
<dbReference type="SUPFAM" id="SSF55073">
    <property type="entry name" value="Nucleotide cyclase"/>
    <property type="match status" value="1"/>
</dbReference>
<organism evidence="7 8">
    <name type="scientific">Rhodoplanes serenus</name>
    <dbReference type="NCBI Taxonomy" id="200615"/>
    <lineage>
        <taxon>Bacteria</taxon>
        <taxon>Pseudomonadati</taxon>
        <taxon>Pseudomonadota</taxon>
        <taxon>Alphaproteobacteria</taxon>
        <taxon>Hyphomicrobiales</taxon>
        <taxon>Nitrobacteraceae</taxon>
        <taxon>Rhodoplanes</taxon>
    </lineage>
</organism>
<dbReference type="SUPFAM" id="SSF141868">
    <property type="entry name" value="EAL domain-like"/>
    <property type="match status" value="1"/>
</dbReference>
<evidence type="ECO:0000259" key="3">
    <source>
        <dbReference type="PROSITE" id="PS50112"/>
    </source>
</evidence>
<reference evidence="8" key="1">
    <citation type="submission" date="2018-10" db="EMBL/GenBank/DDBJ databases">
        <authorList>
            <person name="Peiro R."/>
            <person name="Begona"/>
            <person name="Cbmso G."/>
            <person name="Lopez M."/>
            <person name="Gonzalez S."/>
            <person name="Sacristan E."/>
            <person name="Castillo E."/>
        </authorList>
    </citation>
    <scope>NUCLEOTIDE SEQUENCE [LARGE SCALE GENOMIC DNA]</scope>
</reference>
<feature type="domain" description="EAL" evidence="4">
    <location>
        <begin position="795"/>
        <end position="1045"/>
    </location>
</feature>
<dbReference type="CDD" id="cd12914">
    <property type="entry name" value="PDC1_DGC_like"/>
    <property type="match status" value="1"/>
</dbReference>
<keyword evidence="8" id="KW-1185">Reference proteome</keyword>
<evidence type="ECO:0000256" key="1">
    <source>
        <dbReference type="SAM" id="Coils"/>
    </source>
</evidence>
<dbReference type="FunFam" id="3.30.70.270:FF:000001">
    <property type="entry name" value="Diguanylate cyclase domain protein"/>
    <property type="match status" value="1"/>
</dbReference>
<dbReference type="SMART" id="SM00052">
    <property type="entry name" value="EAL"/>
    <property type="match status" value="1"/>
</dbReference>
<keyword evidence="2" id="KW-0812">Transmembrane</keyword>
<dbReference type="NCBIfam" id="TIGR00229">
    <property type="entry name" value="sensory_box"/>
    <property type="match status" value="1"/>
</dbReference>
<evidence type="ECO:0000259" key="6">
    <source>
        <dbReference type="PROSITE" id="PS50887"/>
    </source>
</evidence>
<keyword evidence="2" id="KW-1133">Transmembrane helix</keyword>
<dbReference type="InterPro" id="IPR003660">
    <property type="entry name" value="HAMP_dom"/>
</dbReference>
<feature type="domain" description="PAS" evidence="3">
    <location>
        <begin position="499"/>
        <end position="556"/>
    </location>
</feature>
<dbReference type="CDD" id="cd01949">
    <property type="entry name" value="GGDEF"/>
    <property type="match status" value="1"/>
</dbReference>
<dbReference type="GO" id="GO:0016020">
    <property type="term" value="C:membrane"/>
    <property type="evidence" value="ECO:0007669"/>
    <property type="project" value="InterPro"/>
</dbReference>
<feature type="domain" description="HAMP" evidence="5">
    <location>
        <begin position="307"/>
        <end position="359"/>
    </location>
</feature>
<dbReference type="CDD" id="cd00130">
    <property type="entry name" value="PAS"/>
    <property type="match status" value="1"/>
</dbReference>
<gene>
    <name evidence="7" type="ORF">RHODGE_RHODGE_00266</name>
</gene>
<dbReference type="Pfam" id="PF00990">
    <property type="entry name" value="GGDEF"/>
    <property type="match status" value="1"/>
</dbReference>
<dbReference type="SUPFAM" id="SSF55785">
    <property type="entry name" value="PYP-like sensor domain (PAS domain)"/>
    <property type="match status" value="2"/>
</dbReference>
<dbReference type="PROSITE" id="PS50887">
    <property type="entry name" value="GGDEF"/>
    <property type="match status" value="1"/>
</dbReference>
<dbReference type="GO" id="GO:0007165">
    <property type="term" value="P:signal transduction"/>
    <property type="evidence" value="ECO:0007669"/>
    <property type="project" value="InterPro"/>
</dbReference>
<dbReference type="AlphaFoldDB" id="A0A447CPT3"/>
<dbReference type="InterPro" id="IPR029787">
    <property type="entry name" value="Nucleotide_cyclase"/>
</dbReference>
<feature type="domain" description="GGDEF" evidence="6">
    <location>
        <begin position="653"/>
        <end position="786"/>
    </location>
</feature>
<protein>
    <submittedName>
        <fullName evidence="7">Signaling protein</fullName>
    </submittedName>
</protein>
<dbReference type="EMBL" id="UWOC01000014">
    <property type="protein sequence ID" value="VCU07161.1"/>
    <property type="molecule type" value="Genomic_DNA"/>
</dbReference>